<accession>A0A139W8A8</accession>
<dbReference type="OrthoDB" id="8191442at2759"/>
<dbReference type="KEGG" id="tca:107399204"/>
<reference evidence="2 3" key="1">
    <citation type="journal article" date="2008" name="Nature">
        <title>The genome of the model beetle and pest Tribolium castaneum.</title>
        <authorList>
            <consortium name="Tribolium Genome Sequencing Consortium"/>
            <person name="Richards S."/>
            <person name="Gibbs R.A."/>
            <person name="Weinstock G.M."/>
            <person name="Brown S.J."/>
            <person name="Denell R."/>
            <person name="Beeman R.W."/>
            <person name="Gibbs R."/>
            <person name="Beeman R.W."/>
            <person name="Brown S.J."/>
            <person name="Bucher G."/>
            <person name="Friedrich M."/>
            <person name="Grimmelikhuijzen C.J."/>
            <person name="Klingler M."/>
            <person name="Lorenzen M."/>
            <person name="Richards S."/>
            <person name="Roth S."/>
            <person name="Schroder R."/>
            <person name="Tautz D."/>
            <person name="Zdobnov E.M."/>
            <person name="Muzny D."/>
            <person name="Gibbs R.A."/>
            <person name="Weinstock G.M."/>
            <person name="Attaway T."/>
            <person name="Bell S."/>
            <person name="Buhay C.J."/>
            <person name="Chandrabose M.N."/>
            <person name="Chavez D."/>
            <person name="Clerk-Blankenburg K.P."/>
            <person name="Cree A."/>
            <person name="Dao M."/>
            <person name="Davis C."/>
            <person name="Chacko J."/>
            <person name="Dinh H."/>
            <person name="Dugan-Rocha S."/>
            <person name="Fowler G."/>
            <person name="Garner T.T."/>
            <person name="Garnes J."/>
            <person name="Gnirke A."/>
            <person name="Hawes A."/>
            <person name="Hernandez J."/>
            <person name="Hines S."/>
            <person name="Holder M."/>
            <person name="Hume J."/>
            <person name="Jhangiani S.N."/>
            <person name="Joshi V."/>
            <person name="Khan Z.M."/>
            <person name="Jackson L."/>
            <person name="Kovar C."/>
            <person name="Kowis A."/>
            <person name="Lee S."/>
            <person name="Lewis L.R."/>
            <person name="Margolis J."/>
            <person name="Morgan M."/>
            <person name="Nazareth L.V."/>
            <person name="Nguyen N."/>
            <person name="Okwuonu G."/>
            <person name="Parker D."/>
            <person name="Richards S."/>
            <person name="Ruiz S.J."/>
            <person name="Santibanez J."/>
            <person name="Savard J."/>
            <person name="Scherer S.E."/>
            <person name="Schneider B."/>
            <person name="Sodergren E."/>
            <person name="Tautz D."/>
            <person name="Vattahil S."/>
            <person name="Villasana D."/>
            <person name="White C.S."/>
            <person name="Wright R."/>
            <person name="Park Y."/>
            <person name="Beeman R.W."/>
            <person name="Lord J."/>
            <person name="Oppert B."/>
            <person name="Lorenzen M."/>
            <person name="Brown S."/>
            <person name="Wang L."/>
            <person name="Savard J."/>
            <person name="Tautz D."/>
            <person name="Richards S."/>
            <person name="Weinstock G."/>
            <person name="Gibbs R.A."/>
            <person name="Liu Y."/>
            <person name="Worley K."/>
            <person name="Weinstock G."/>
            <person name="Elsik C.G."/>
            <person name="Reese J.T."/>
            <person name="Elhaik E."/>
            <person name="Landan G."/>
            <person name="Graur D."/>
            <person name="Arensburger P."/>
            <person name="Atkinson P."/>
            <person name="Beeman R.W."/>
            <person name="Beidler J."/>
            <person name="Brown S.J."/>
            <person name="Demuth J.P."/>
            <person name="Drury D.W."/>
            <person name="Du Y.Z."/>
            <person name="Fujiwara H."/>
            <person name="Lorenzen M."/>
            <person name="Maselli V."/>
            <person name="Osanai M."/>
            <person name="Park Y."/>
            <person name="Robertson H.M."/>
            <person name="Tu Z."/>
            <person name="Wang J.J."/>
            <person name="Wang S."/>
            <person name="Richards S."/>
            <person name="Song H."/>
            <person name="Zhang L."/>
            <person name="Sodergren E."/>
            <person name="Werner D."/>
            <person name="Stanke M."/>
            <person name="Morgenstern B."/>
            <person name="Solovyev V."/>
            <person name="Kosarev P."/>
            <person name="Brown G."/>
            <person name="Chen H.C."/>
            <person name="Ermolaeva O."/>
            <person name="Hlavina W."/>
            <person name="Kapustin Y."/>
            <person name="Kiryutin B."/>
            <person name="Kitts P."/>
            <person name="Maglott D."/>
            <person name="Pruitt K."/>
            <person name="Sapojnikov V."/>
            <person name="Souvorov A."/>
            <person name="Mackey A.J."/>
            <person name="Waterhouse R.M."/>
            <person name="Wyder S."/>
            <person name="Zdobnov E.M."/>
            <person name="Zdobnov E.M."/>
            <person name="Wyder S."/>
            <person name="Kriventseva E.V."/>
            <person name="Kadowaki T."/>
            <person name="Bork P."/>
            <person name="Aranda M."/>
            <person name="Bao R."/>
            <person name="Beermann A."/>
            <person name="Berns N."/>
            <person name="Bolognesi R."/>
            <person name="Bonneton F."/>
            <person name="Bopp D."/>
            <person name="Brown S.J."/>
            <person name="Bucher G."/>
            <person name="Butts T."/>
            <person name="Chaumot A."/>
            <person name="Denell R.E."/>
            <person name="Ferrier D.E."/>
            <person name="Friedrich M."/>
            <person name="Gordon C.M."/>
            <person name="Jindra M."/>
            <person name="Klingler M."/>
            <person name="Lan Q."/>
            <person name="Lattorff H.M."/>
            <person name="Laudet V."/>
            <person name="von Levetsow C."/>
            <person name="Liu Z."/>
            <person name="Lutz R."/>
            <person name="Lynch J.A."/>
            <person name="da Fonseca R.N."/>
            <person name="Posnien N."/>
            <person name="Reuter R."/>
            <person name="Roth S."/>
            <person name="Savard J."/>
            <person name="Schinko J.B."/>
            <person name="Schmitt C."/>
            <person name="Schoppmeier M."/>
            <person name="Schroder R."/>
            <person name="Shippy T.D."/>
            <person name="Simonnet F."/>
            <person name="Marques-Souza H."/>
            <person name="Tautz D."/>
            <person name="Tomoyasu Y."/>
            <person name="Trauner J."/>
            <person name="Van der Zee M."/>
            <person name="Vervoort M."/>
            <person name="Wittkopp N."/>
            <person name="Wimmer E.A."/>
            <person name="Yang X."/>
            <person name="Jones A.K."/>
            <person name="Sattelle D.B."/>
            <person name="Ebert P.R."/>
            <person name="Nelson D."/>
            <person name="Scott J.G."/>
            <person name="Beeman R.W."/>
            <person name="Muthukrishnan S."/>
            <person name="Kramer K.J."/>
            <person name="Arakane Y."/>
            <person name="Beeman R.W."/>
            <person name="Zhu Q."/>
            <person name="Hogenkamp D."/>
            <person name="Dixit R."/>
            <person name="Oppert B."/>
            <person name="Jiang H."/>
            <person name="Zou Z."/>
            <person name="Marshall J."/>
            <person name="Elpidina E."/>
            <person name="Vinokurov K."/>
            <person name="Oppert C."/>
            <person name="Zou Z."/>
            <person name="Evans J."/>
            <person name="Lu Z."/>
            <person name="Zhao P."/>
            <person name="Sumathipala N."/>
            <person name="Altincicek B."/>
            <person name="Vilcinskas A."/>
            <person name="Williams M."/>
            <person name="Hultmark D."/>
            <person name="Hetru C."/>
            <person name="Jiang H."/>
            <person name="Grimmelikhuijzen C.J."/>
            <person name="Hauser F."/>
            <person name="Cazzamali G."/>
            <person name="Williamson M."/>
            <person name="Park Y."/>
            <person name="Li B."/>
            <person name="Tanaka Y."/>
            <person name="Predel R."/>
            <person name="Neupert S."/>
            <person name="Schachtner J."/>
            <person name="Verleyen P."/>
            <person name="Raible F."/>
            <person name="Bork P."/>
            <person name="Friedrich M."/>
            <person name="Walden K.K."/>
            <person name="Robertson H.M."/>
            <person name="Angeli S."/>
            <person name="Foret S."/>
            <person name="Bucher G."/>
            <person name="Schuetz S."/>
            <person name="Maleszka R."/>
            <person name="Wimmer E.A."/>
            <person name="Beeman R.W."/>
            <person name="Lorenzen M."/>
            <person name="Tomoyasu Y."/>
            <person name="Miller S.C."/>
            <person name="Grossmann D."/>
            <person name="Bucher G."/>
        </authorList>
    </citation>
    <scope>NUCLEOTIDE SEQUENCE [LARGE SCALE GENOMIC DNA]</scope>
    <source>
        <strain evidence="2 3">Georgia GA2</strain>
    </source>
</reference>
<evidence type="ECO:0000256" key="1">
    <source>
        <dbReference type="SAM" id="SignalP"/>
    </source>
</evidence>
<keyword evidence="3" id="KW-1185">Reference proteome</keyword>
<evidence type="ECO:0000313" key="3">
    <source>
        <dbReference type="Proteomes" id="UP000007266"/>
    </source>
</evidence>
<protein>
    <submittedName>
        <fullName evidence="2">Uncharacterized protein</fullName>
    </submittedName>
</protein>
<dbReference type="Proteomes" id="UP000007266">
    <property type="component" value="Unassembled WGS sequence"/>
</dbReference>
<proteinExistence type="predicted"/>
<feature type="signal peptide" evidence="1">
    <location>
        <begin position="1"/>
        <end position="22"/>
    </location>
</feature>
<keyword evidence="1" id="KW-0732">Signal</keyword>
<reference evidence="2 3" key="2">
    <citation type="journal article" date="2010" name="Nucleic Acids Res.">
        <title>BeetleBase in 2010: revisions to provide comprehensive genomic information for Tribolium castaneum.</title>
        <authorList>
            <person name="Kim H.S."/>
            <person name="Murphy T."/>
            <person name="Xia J."/>
            <person name="Caragea D."/>
            <person name="Park Y."/>
            <person name="Beeman R.W."/>
            <person name="Lorenzen M.D."/>
            <person name="Butcher S."/>
            <person name="Manak J.R."/>
            <person name="Brown S.J."/>
        </authorList>
    </citation>
    <scope>NUCLEOTIDE SEQUENCE [LARGE SCALE GENOMIC DNA]</scope>
    <source>
        <strain evidence="2 3">Georgia GA2</strain>
    </source>
</reference>
<dbReference type="InParanoid" id="A0A139W8A8"/>
<feature type="chain" id="PRO_5007299577" evidence="1">
    <location>
        <begin position="23"/>
        <end position="65"/>
    </location>
</feature>
<dbReference type="PROSITE" id="PS51257">
    <property type="entry name" value="PROKAR_LIPOPROTEIN"/>
    <property type="match status" value="1"/>
</dbReference>
<organism evidence="2 3">
    <name type="scientific">Tribolium castaneum</name>
    <name type="common">Red flour beetle</name>
    <dbReference type="NCBI Taxonomy" id="7070"/>
    <lineage>
        <taxon>Eukaryota</taxon>
        <taxon>Metazoa</taxon>
        <taxon>Ecdysozoa</taxon>
        <taxon>Arthropoda</taxon>
        <taxon>Hexapoda</taxon>
        <taxon>Insecta</taxon>
        <taxon>Pterygota</taxon>
        <taxon>Neoptera</taxon>
        <taxon>Endopterygota</taxon>
        <taxon>Coleoptera</taxon>
        <taxon>Polyphaga</taxon>
        <taxon>Cucujiformia</taxon>
        <taxon>Tenebrionidae</taxon>
        <taxon>Tenebrionidae incertae sedis</taxon>
        <taxon>Tribolium</taxon>
    </lineage>
</organism>
<dbReference type="EMBL" id="KQ973453">
    <property type="protein sequence ID" value="KXZ75514.1"/>
    <property type="molecule type" value="Genomic_DNA"/>
</dbReference>
<gene>
    <name evidence="2" type="primary">AUGUSTUS-3.0.2_31750</name>
    <name evidence="2" type="ORF">TcasGA2_TC031750</name>
</gene>
<sequence length="65" mass="7523">MKLVKLFVVLAVVVACFRGCGAVPVGNPETAIELMAQIPQWHCMRYRKFELVRRCRGYKNSLRRL</sequence>
<dbReference type="AlphaFoldDB" id="A0A139W8A8"/>
<name>A0A139W8A8_TRICA</name>
<evidence type="ECO:0000313" key="2">
    <source>
        <dbReference type="EMBL" id="KXZ75514.1"/>
    </source>
</evidence>